<dbReference type="InterPro" id="IPR029069">
    <property type="entry name" value="HotDog_dom_sf"/>
</dbReference>
<accession>A0A4Y3PD46</accession>
<organism evidence="2 3">
    <name type="scientific">Brevibacillus parabrevis</name>
    <dbReference type="NCBI Taxonomy" id="54914"/>
    <lineage>
        <taxon>Bacteria</taxon>
        <taxon>Bacillati</taxon>
        <taxon>Bacillota</taxon>
        <taxon>Bacilli</taxon>
        <taxon>Bacillales</taxon>
        <taxon>Paenibacillaceae</taxon>
        <taxon>Brevibacillus</taxon>
    </lineage>
</organism>
<evidence type="ECO:0000313" key="2">
    <source>
        <dbReference type="EMBL" id="GEB32460.1"/>
    </source>
</evidence>
<proteinExistence type="predicted"/>
<evidence type="ECO:0000313" key="3">
    <source>
        <dbReference type="Proteomes" id="UP000316882"/>
    </source>
</evidence>
<protein>
    <recommendedName>
        <fullName evidence="1">Fluoroacetyl-CoA-specific thioesterase-like domain-containing protein</fullName>
    </recommendedName>
</protein>
<dbReference type="SUPFAM" id="SSF54637">
    <property type="entry name" value="Thioesterase/thiol ester dehydrase-isomerase"/>
    <property type="match status" value="1"/>
</dbReference>
<feature type="domain" description="Fluoroacetyl-CoA-specific thioesterase-like" evidence="1">
    <location>
        <begin position="19"/>
        <end position="121"/>
    </location>
</feature>
<comment type="caution">
    <text evidence="2">The sequence shown here is derived from an EMBL/GenBank/DDBJ whole genome shotgun (WGS) entry which is preliminary data.</text>
</comment>
<dbReference type="PANTHER" id="PTHR36934">
    <property type="entry name" value="BLR0278 PROTEIN"/>
    <property type="match status" value="1"/>
</dbReference>
<dbReference type="InterPro" id="IPR025540">
    <property type="entry name" value="FlK"/>
</dbReference>
<sequence>MCVKEGLKPGTTAEFTVVVTEDMLPKFAGEVVHPVMSTVSMIYYMEWAGRQVILPYLEADEEGSGFAVDIRHVGPAVAGQVVTFKAVCQEVTKNRVVCEVTADTARNRVGVGSFTQAIFNKHEIRRRFEALQAEIAAENNCTE</sequence>
<dbReference type="STRING" id="54914.AV540_23625"/>
<dbReference type="AlphaFoldDB" id="A0A4Y3PD46"/>
<evidence type="ECO:0000259" key="1">
    <source>
        <dbReference type="Pfam" id="PF22636"/>
    </source>
</evidence>
<dbReference type="PANTHER" id="PTHR36934:SF1">
    <property type="entry name" value="THIOESTERASE DOMAIN-CONTAINING PROTEIN"/>
    <property type="match status" value="1"/>
</dbReference>
<dbReference type="Proteomes" id="UP000316882">
    <property type="component" value="Unassembled WGS sequence"/>
</dbReference>
<reference evidence="2 3" key="1">
    <citation type="submission" date="2019-06" db="EMBL/GenBank/DDBJ databases">
        <title>Whole genome shotgun sequence of Brevibacillus parabrevis NBRC 12334.</title>
        <authorList>
            <person name="Hosoyama A."/>
            <person name="Uohara A."/>
            <person name="Ohji S."/>
            <person name="Ichikawa N."/>
        </authorList>
    </citation>
    <scope>NUCLEOTIDE SEQUENCE [LARGE SCALE GENOMIC DNA]</scope>
    <source>
        <strain evidence="2 3">NBRC 12334</strain>
    </source>
</reference>
<dbReference type="Pfam" id="PF22636">
    <property type="entry name" value="FlK"/>
    <property type="match status" value="1"/>
</dbReference>
<dbReference type="Gene3D" id="3.10.129.10">
    <property type="entry name" value="Hotdog Thioesterase"/>
    <property type="match status" value="1"/>
</dbReference>
<dbReference type="EMBL" id="BJMH01000008">
    <property type="protein sequence ID" value="GEB32460.1"/>
    <property type="molecule type" value="Genomic_DNA"/>
</dbReference>
<name>A0A4Y3PD46_BREPA</name>
<keyword evidence="3" id="KW-1185">Reference proteome</keyword>
<gene>
    <name evidence="2" type="ORF">BPA01_20400</name>
</gene>
<dbReference type="InterPro" id="IPR054485">
    <property type="entry name" value="FlK-like_dom"/>
</dbReference>